<keyword evidence="1" id="KW-1133">Transmembrane helix</keyword>
<accession>A0ABT2PMK8</accession>
<dbReference type="Proteomes" id="UP001525968">
    <property type="component" value="Unassembled WGS sequence"/>
</dbReference>
<organism evidence="2 3">
    <name type="scientific">Acidovorax bellezanensis</name>
    <dbReference type="NCBI Taxonomy" id="2976702"/>
    <lineage>
        <taxon>Bacteria</taxon>
        <taxon>Pseudomonadati</taxon>
        <taxon>Pseudomonadota</taxon>
        <taxon>Betaproteobacteria</taxon>
        <taxon>Burkholderiales</taxon>
        <taxon>Comamonadaceae</taxon>
        <taxon>Acidovorax</taxon>
    </lineage>
</organism>
<name>A0ABT2PMK8_9BURK</name>
<proteinExistence type="predicted"/>
<sequence length="80" mass="9134">MEYLHPGAVRGWQAVLLMQAICVPKVTLITFLTYWCFQQCQAFVGGVASDCWLFNLELFNQIWCIVLSAFLHLGARQARP</sequence>
<dbReference type="EMBL" id="JAODYH010000006">
    <property type="protein sequence ID" value="MCT9811722.1"/>
    <property type="molecule type" value="Genomic_DNA"/>
</dbReference>
<reference evidence="2 3" key="1">
    <citation type="submission" date="2022-09" db="EMBL/GenBank/DDBJ databases">
        <title>Draft genome of isolate Be4.</title>
        <authorList>
            <person name="Sanchez-Castro I."/>
            <person name="Martinez-Rodriguez P."/>
            <person name="Descostes M."/>
            <person name="Merroun M."/>
        </authorList>
    </citation>
    <scope>NUCLEOTIDE SEQUENCE [LARGE SCALE GENOMIC DNA]</scope>
    <source>
        <strain evidence="2 3">Be4</strain>
    </source>
</reference>
<keyword evidence="3" id="KW-1185">Reference proteome</keyword>
<dbReference type="RefSeq" id="WP_261500972.1">
    <property type="nucleotide sequence ID" value="NZ_JAODYH010000006.1"/>
</dbReference>
<protein>
    <submittedName>
        <fullName evidence="2">Uncharacterized protein</fullName>
    </submittedName>
</protein>
<evidence type="ECO:0000313" key="2">
    <source>
        <dbReference type="EMBL" id="MCT9811722.1"/>
    </source>
</evidence>
<evidence type="ECO:0000256" key="1">
    <source>
        <dbReference type="SAM" id="Phobius"/>
    </source>
</evidence>
<feature type="transmembrane region" description="Helical" evidence="1">
    <location>
        <begin position="12"/>
        <end position="37"/>
    </location>
</feature>
<keyword evidence="1" id="KW-0472">Membrane</keyword>
<evidence type="ECO:0000313" key="3">
    <source>
        <dbReference type="Proteomes" id="UP001525968"/>
    </source>
</evidence>
<comment type="caution">
    <text evidence="2">The sequence shown here is derived from an EMBL/GenBank/DDBJ whole genome shotgun (WGS) entry which is preliminary data.</text>
</comment>
<keyword evidence="1" id="KW-0812">Transmembrane</keyword>
<gene>
    <name evidence="2" type="ORF">N0K08_13815</name>
</gene>